<dbReference type="EMBL" id="BOPH01000049">
    <property type="protein sequence ID" value="GIJ68823.1"/>
    <property type="molecule type" value="Genomic_DNA"/>
</dbReference>
<gene>
    <name evidence="2" type="ORF">Voc01_037400</name>
</gene>
<reference evidence="2" key="1">
    <citation type="submission" date="2021-01" db="EMBL/GenBank/DDBJ databases">
        <title>Whole genome shotgun sequence of Virgisporangium ochraceum NBRC 16418.</title>
        <authorList>
            <person name="Komaki H."/>
            <person name="Tamura T."/>
        </authorList>
    </citation>
    <scope>NUCLEOTIDE SEQUENCE</scope>
    <source>
        <strain evidence="2">NBRC 16418</strain>
    </source>
</reference>
<evidence type="ECO:0000313" key="2">
    <source>
        <dbReference type="EMBL" id="GIJ68823.1"/>
    </source>
</evidence>
<dbReference type="Pfam" id="PF01636">
    <property type="entry name" value="APH"/>
    <property type="match status" value="1"/>
</dbReference>
<feature type="domain" description="Aminoglycoside phosphotransferase" evidence="1">
    <location>
        <begin position="127"/>
        <end position="232"/>
    </location>
</feature>
<dbReference type="Gene3D" id="3.90.1200.10">
    <property type="match status" value="1"/>
</dbReference>
<dbReference type="AlphaFoldDB" id="A0A8J3ZTJ8"/>
<dbReference type="SUPFAM" id="SSF56112">
    <property type="entry name" value="Protein kinase-like (PK-like)"/>
    <property type="match status" value="1"/>
</dbReference>
<evidence type="ECO:0000313" key="3">
    <source>
        <dbReference type="Proteomes" id="UP000635606"/>
    </source>
</evidence>
<organism evidence="2 3">
    <name type="scientific">Virgisporangium ochraceum</name>
    <dbReference type="NCBI Taxonomy" id="65505"/>
    <lineage>
        <taxon>Bacteria</taxon>
        <taxon>Bacillati</taxon>
        <taxon>Actinomycetota</taxon>
        <taxon>Actinomycetes</taxon>
        <taxon>Micromonosporales</taxon>
        <taxon>Micromonosporaceae</taxon>
        <taxon>Virgisporangium</taxon>
    </lineage>
</organism>
<sequence>MAGRRDARVVETSETPIVTGTIGAATGSVTRISGVLRSGAGEKPFSVIRKVFEPLRSGRHHEAAGDPRHWAYWRRESLAYASGVLINPLGAGLVAPYCYEVIDDSVYLADVVGPPERTDVAAHHLGTWHATAPIPDAPWLAGDQLAQRLAVTELDWSTVDAPSEVQSVWARRHDLMKVLDSVPVVLCHGDFHPGNLIASGDDVTTVLDWGTLGTGAAGFDLAHLALSTLTDPFPYYVDGLQGKVSAEDAHLGYSVTLALVGASRLHWMQTEGVPVPAGYTDFVLGTARLP</sequence>
<accession>A0A8J3ZTJ8</accession>
<dbReference type="InterPro" id="IPR011009">
    <property type="entry name" value="Kinase-like_dom_sf"/>
</dbReference>
<protein>
    <recommendedName>
        <fullName evidence="1">Aminoglycoside phosphotransferase domain-containing protein</fullName>
    </recommendedName>
</protein>
<name>A0A8J3ZTJ8_9ACTN</name>
<evidence type="ECO:0000259" key="1">
    <source>
        <dbReference type="Pfam" id="PF01636"/>
    </source>
</evidence>
<comment type="caution">
    <text evidence="2">The sequence shown here is derived from an EMBL/GenBank/DDBJ whole genome shotgun (WGS) entry which is preliminary data.</text>
</comment>
<proteinExistence type="predicted"/>
<dbReference type="Proteomes" id="UP000635606">
    <property type="component" value="Unassembled WGS sequence"/>
</dbReference>
<keyword evidence="3" id="KW-1185">Reference proteome</keyword>
<dbReference type="InterPro" id="IPR002575">
    <property type="entry name" value="Aminoglycoside_PTrfase"/>
</dbReference>